<evidence type="ECO:0000313" key="3">
    <source>
        <dbReference type="Proteomes" id="UP000265725"/>
    </source>
</evidence>
<feature type="transmembrane region" description="Helical" evidence="1">
    <location>
        <begin position="5"/>
        <end position="23"/>
    </location>
</feature>
<keyword evidence="1" id="KW-0472">Membrane</keyword>
<name>A0A385YY14_9BACL</name>
<keyword evidence="1" id="KW-0812">Transmembrane</keyword>
<evidence type="ECO:0000313" key="2">
    <source>
        <dbReference type="EMBL" id="AYC30352.1"/>
    </source>
</evidence>
<protein>
    <submittedName>
        <fullName evidence="2">Uncharacterized protein</fullName>
    </submittedName>
</protein>
<keyword evidence="3" id="KW-1185">Reference proteome</keyword>
<sequence>MRKRILYVLFLTALMIGLIYFLSSDLVPQKPGELVDEEEIDPNKSATEQEVIELPDLSEFAETKEMALEIEGTQEKLELTRHSDQDNSYVIYVDEERFTFEDGLTQTITANESPLSSLSIEFVPDQTITSLADTRMQQLREDFRVGGLEEVTDPLEAFSHTGTSDSERFTVYLLENPGKTGVFVLTVLHPLAASEGFGVRLDAMAGTFSMIDTRETK</sequence>
<dbReference type="EMBL" id="CP032418">
    <property type="protein sequence ID" value="AYC30352.1"/>
    <property type="molecule type" value="Genomic_DNA"/>
</dbReference>
<dbReference type="OrthoDB" id="2448579at2"/>
<dbReference type="KEGG" id="paek:D3873_11095"/>
<keyword evidence="1" id="KW-1133">Transmembrane helix</keyword>
<dbReference type="RefSeq" id="WP_119884069.1">
    <property type="nucleotide sequence ID" value="NZ_CP032418.1"/>
</dbReference>
<accession>A0A385YY14</accession>
<evidence type="ECO:0000256" key="1">
    <source>
        <dbReference type="SAM" id="Phobius"/>
    </source>
</evidence>
<organism evidence="2 3">
    <name type="scientific">Paenisporosarcina cavernae</name>
    <dbReference type="NCBI Taxonomy" id="2320858"/>
    <lineage>
        <taxon>Bacteria</taxon>
        <taxon>Bacillati</taxon>
        <taxon>Bacillota</taxon>
        <taxon>Bacilli</taxon>
        <taxon>Bacillales</taxon>
        <taxon>Caryophanaceae</taxon>
        <taxon>Paenisporosarcina</taxon>
    </lineage>
</organism>
<dbReference type="AlphaFoldDB" id="A0A385YY14"/>
<proteinExistence type="predicted"/>
<reference evidence="3" key="1">
    <citation type="submission" date="2018-09" db="EMBL/GenBank/DDBJ databases">
        <authorList>
            <person name="Zhu H."/>
        </authorList>
    </citation>
    <scope>NUCLEOTIDE SEQUENCE [LARGE SCALE GENOMIC DNA]</scope>
    <source>
        <strain evidence="3">K2R23-3</strain>
    </source>
</reference>
<dbReference type="Proteomes" id="UP000265725">
    <property type="component" value="Chromosome"/>
</dbReference>
<gene>
    <name evidence="2" type="ORF">D3873_11095</name>
</gene>